<feature type="compositionally biased region" description="Polar residues" evidence="3">
    <location>
        <begin position="376"/>
        <end position="401"/>
    </location>
</feature>
<feature type="compositionally biased region" description="Basic and acidic residues" evidence="3">
    <location>
        <begin position="881"/>
        <end position="895"/>
    </location>
</feature>
<dbReference type="Proteomes" id="UP001465976">
    <property type="component" value="Unassembled WGS sequence"/>
</dbReference>
<dbReference type="EMBL" id="JBAHYK010000012">
    <property type="protein sequence ID" value="KAL0581318.1"/>
    <property type="molecule type" value="Genomic_DNA"/>
</dbReference>
<feature type="compositionally biased region" description="Polar residues" evidence="3">
    <location>
        <begin position="625"/>
        <end position="635"/>
    </location>
</feature>
<evidence type="ECO:0000256" key="3">
    <source>
        <dbReference type="SAM" id="MobiDB-lite"/>
    </source>
</evidence>
<feature type="compositionally biased region" description="Low complexity" evidence="3">
    <location>
        <begin position="402"/>
        <end position="418"/>
    </location>
</feature>
<dbReference type="InterPro" id="IPR013860">
    <property type="entry name" value="AreA_GATA"/>
</dbReference>
<evidence type="ECO:0000313" key="6">
    <source>
        <dbReference type="Proteomes" id="UP001465976"/>
    </source>
</evidence>
<evidence type="ECO:0000256" key="2">
    <source>
        <dbReference type="ARBA" id="ARBA00023163"/>
    </source>
</evidence>
<dbReference type="PANTHER" id="PTHR10071:SF281">
    <property type="entry name" value="BOX A-BINDING FACTOR-RELATED"/>
    <property type="match status" value="1"/>
</dbReference>
<feature type="compositionally biased region" description="Low complexity" evidence="3">
    <location>
        <begin position="234"/>
        <end position="248"/>
    </location>
</feature>
<keyword evidence="6" id="KW-1185">Reference proteome</keyword>
<feature type="compositionally biased region" description="Low complexity" evidence="3">
    <location>
        <begin position="798"/>
        <end position="817"/>
    </location>
</feature>
<feature type="region of interest" description="Disordered" evidence="3">
    <location>
        <begin position="781"/>
        <end position="904"/>
    </location>
</feature>
<feature type="compositionally biased region" description="Basic and acidic residues" evidence="3">
    <location>
        <begin position="268"/>
        <end position="283"/>
    </location>
</feature>
<dbReference type="PANTHER" id="PTHR10071">
    <property type="entry name" value="TRANSCRIPTION FACTOR GATA FAMILY MEMBER"/>
    <property type="match status" value="1"/>
</dbReference>
<accession>A0ABR3G0H6</accession>
<evidence type="ECO:0000256" key="1">
    <source>
        <dbReference type="ARBA" id="ARBA00023015"/>
    </source>
</evidence>
<reference evidence="5 6" key="1">
    <citation type="submission" date="2024-02" db="EMBL/GenBank/DDBJ databases">
        <title>A draft genome for the cacao thread blight pathogen Marasmius crinis-equi.</title>
        <authorList>
            <person name="Cohen S.P."/>
            <person name="Baruah I.K."/>
            <person name="Amoako-Attah I."/>
            <person name="Bukari Y."/>
            <person name="Meinhardt L.W."/>
            <person name="Bailey B.A."/>
        </authorList>
    </citation>
    <scope>NUCLEOTIDE SEQUENCE [LARGE SCALE GENOMIC DNA]</scope>
    <source>
        <strain evidence="5 6">GH-76</strain>
    </source>
</reference>
<feature type="region of interest" description="Disordered" evidence="3">
    <location>
        <begin position="1"/>
        <end position="20"/>
    </location>
</feature>
<feature type="compositionally biased region" description="Gly residues" evidence="3">
    <location>
        <begin position="818"/>
        <end position="832"/>
    </location>
</feature>
<feature type="compositionally biased region" description="Low complexity" evidence="3">
    <location>
        <begin position="210"/>
        <end position="226"/>
    </location>
</feature>
<feature type="compositionally biased region" description="Polar residues" evidence="3">
    <location>
        <begin position="126"/>
        <end position="140"/>
    </location>
</feature>
<keyword evidence="2" id="KW-0804">Transcription</keyword>
<dbReference type="Pfam" id="PF08550">
    <property type="entry name" value="GATA_AreA"/>
    <property type="match status" value="1"/>
</dbReference>
<gene>
    <name evidence="5" type="primary">GAT1</name>
    <name evidence="5" type="ORF">V5O48_000694</name>
</gene>
<feature type="region of interest" description="Disordered" evidence="3">
    <location>
        <begin position="36"/>
        <end position="103"/>
    </location>
</feature>
<feature type="compositionally biased region" description="Basic residues" evidence="3">
    <location>
        <begin position="505"/>
        <end position="529"/>
    </location>
</feature>
<feature type="region of interest" description="Disordered" evidence="3">
    <location>
        <begin position="565"/>
        <end position="589"/>
    </location>
</feature>
<name>A0ABR3G0H6_9AGAR</name>
<evidence type="ECO:0000313" key="5">
    <source>
        <dbReference type="EMBL" id="KAL0581318.1"/>
    </source>
</evidence>
<feature type="domain" description="Nitrogen regulatory protein areA GATA-like" evidence="4">
    <location>
        <begin position="172"/>
        <end position="198"/>
    </location>
</feature>
<evidence type="ECO:0000259" key="4">
    <source>
        <dbReference type="Pfam" id="PF08550"/>
    </source>
</evidence>
<organism evidence="5 6">
    <name type="scientific">Marasmius crinis-equi</name>
    <dbReference type="NCBI Taxonomy" id="585013"/>
    <lineage>
        <taxon>Eukaryota</taxon>
        <taxon>Fungi</taxon>
        <taxon>Dikarya</taxon>
        <taxon>Basidiomycota</taxon>
        <taxon>Agaricomycotina</taxon>
        <taxon>Agaricomycetes</taxon>
        <taxon>Agaricomycetidae</taxon>
        <taxon>Agaricales</taxon>
        <taxon>Marasmiineae</taxon>
        <taxon>Marasmiaceae</taxon>
        <taxon>Marasmius</taxon>
    </lineage>
</organism>
<feature type="compositionally biased region" description="Polar residues" evidence="3">
    <location>
        <begin position="49"/>
        <end position="73"/>
    </location>
</feature>
<dbReference type="InterPro" id="IPR039355">
    <property type="entry name" value="Transcription_factor_GATA"/>
</dbReference>
<proteinExistence type="predicted"/>
<comment type="caution">
    <text evidence="5">The sequence shown here is derived from an EMBL/GenBank/DDBJ whole genome shotgun (WGS) entry which is preliminary data.</text>
</comment>
<feature type="region of interest" description="Disordered" evidence="3">
    <location>
        <begin position="371"/>
        <end position="431"/>
    </location>
</feature>
<sequence length="1034" mass="109538">MNNKDQWPQRPERPEQWDNLFAAPLSPNVFAALAASGVFGPPPDVDQPSGHSAWSSNSPIYSPSVTTGNNVSHHPTPPIQLPPSLWMSPHNPPEHSSSYLHSPVVSPTSPKSSIFTDIFSEDLFSSKPSQSNSPFTSPRLSGSPDLLPSQLPVLEEEDPQQLAKQDPLATQVWKMYARTKANLPHAQRMENLTWRMMALALKKKKEDEIQQQQQQQQQNDNQQPQDFQDHQSKPVSAVSSTSAASAAAAPPPAQQQPSSSSVSTSEANHSESDERGRRIDKGKGRTVRVVGFDGTNQDKFDQPEDVPMDWRALSRSRSRISMDWTPTTRSRSRPPETRYDPMIFSDFHFPGPASAPGAPFPMSSTSPAPHPLYKVATTTPSGKTMSSHGPSLLSVSRSVNDPSTSTSNANLSSSHPSSVFDNQTSSSSSRISTWAFPSHPMSSTSAATSTFNSPAFAPASLPSIGLHGLPRPPSNQNPNNPMGDYGEHLYFESPHPSPHPLSHYNHSHHHSSTAHQHHGSLHSHSHHQNQHQLPPELRTFPRHVRKTSFDHTVSKESLLSALSGRHQVNGRPLPPKDQHQQRSEPAGAQGLLGKRRAEAPHAESMLRADPVLLSPNPGSMGPPSESASGHSSAVASPTTSYISTSFPSSSFNFSFPSSASTVGGFDGLFERDPSTSSTLLPTNNSSGGLSPAAASASAVMAEGYARLASLGNAEDDYSSLMGLMYHHPSTGTSTATTTPGSFYVDPTQVSSAPPDGVGSDVFSGEGYAAFHASPGSDGWGTAAGGGVLGSSTQASPQTSSHSNASTPPSSATEAVNVGVGGSSNGRGGGGAGRKYIPLKASSSQQGQDGKANVQRRKSTSAATAATGGHADLRSSASTPDPPEKGGGDRDGKDGDGDGNGGITLWTQKDNLCVTRVVYFISLGLLMGVIELLIWRRLTDPVTALQQKLHGVVRPLSLKTDVIKKRNRASGTSNSSSRKSANSSNSTSASSTLPKIATRPRSQSNVAATSGDSLLSSPTNGGGLKRQRRTSQSNR</sequence>
<feature type="compositionally biased region" description="Low complexity" evidence="3">
    <location>
        <begin position="968"/>
        <end position="991"/>
    </location>
</feature>
<feature type="region of interest" description="Disordered" evidence="3">
    <location>
        <begin position="126"/>
        <end position="166"/>
    </location>
</feature>
<feature type="region of interest" description="Disordered" evidence="3">
    <location>
        <begin position="610"/>
        <end position="639"/>
    </location>
</feature>
<feature type="region of interest" description="Disordered" evidence="3">
    <location>
        <begin position="463"/>
        <end position="534"/>
    </location>
</feature>
<keyword evidence="1" id="KW-0805">Transcription regulation</keyword>
<feature type="region of interest" description="Disordered" evidence="3">
    <location>
        <begin position="204"/>
        <end position="304"/>
    </location>
</feature>
<feature type="region of interest" description="Disordered" evidence="3">
    <location>
        <begin position="963"/>
        <end position="1034"/>
    </location>
</feature>
<protein>
    <submittedName>
        <fullName evidence="5">Sodium- and chloride-dependent GABA transporter 1</fullName>
    </submittedName>
</protein>
<feature type="compositionally biased region" description="Polar residues" evidence="3">
    <location>
        <begin position="999"/>
        <end position="1018"/>
    </location>
</feature>
<feature type="compositionally biased region" description="Low complexity" evidence="3">
    <location>
        <begin position="255"/>
        <end position="265"/>
    </location>
</feature>